<keyword evidence="2" id="KW-0732">Signal</keyword>
<accession>A0A2V0PKJ7</accession>
<reference evidence="3 4" key="1">
    <citation type="journal article" date="2018" name="Sci. Rep.">
        <title>Raphidocelis subcapitata (=Pseudokirchneriella subcapitata) provides an insight into genome evolution and environmental adaptations in the Sphaeropleales.</title>
        <authorList>
            <person name="Suzuki S."/>
            <person name="Yamaguchi H."/>
            <person name="Nakajima N."/>
            <person name="Kawachi M."/>
        </authorList>
    </citation>
    <scope>NUCLEOTIDE SEQUENCE [LARGE SCALE GENOMIC DNA]</scope>
    <source>
        <strain evidence="3 4">NIES-35</strain>
    </source>
</reference>
<keyword evidence="1" id="KW-1133">Transmembrane helix</keyword>
<dbReference type="Proteomes" id="UP000247498">
    <property type="component" value="Unassembled WGS sequence"/>
</dbReference>
<keyword evidence="4" id="KW-1185">Reference proteome</keyword>
<sequence length="360" mass="36647">MAPAATRAALALLALLAAPPALAASVTLSRCTWRNDLVCDASPGFVIRSLSNFSGDPSEDPLMVSVLQVAAMEAACNVYDTDADCVAADACVWNAAKSPACAVDSTLLSQRDVFRSGCPGSLMESYVRCGAAISKAACSDAGPNCAWFDELEERAEKDGGAARRPAAAARSPVAAAGGVSQRRLQQKLLGAVPSTVPRACMPRQLYALEKRGDSAGVQRVLKQIANQDPAVWGDCAGADALRAMTKICLSFSSPGTCKSIGPLCRWNELARACLTTGAGQAAYVLGANSTDVSEQAQRCAQATGLAACSSMGSVTVDPKLFVTVQRGDFGSATNGARRAGAAAAAVAVAAGAAAALAVLL</sequence>
<feature type="transmembrane region" description="Helical" evidence="1">
    <location>
        <begin position="339"/>
        <end position="359"/>
    </location>
</feature>
<feature type="signal peptide" evidence="2">
    <location>
        <begin position="1"/>
        <end position="23"/>
    </location>
</feature>
<feature type="chain" id="PRO_5015994175" evidence="2">
    <location>
        <begin position="24"/>
        <end position="360"/>
    </location>
</feature>
<name>A0A2V0PKJ7_9CHLO</name>
<evidence type="ECO:0000313" key="3">
    <source>
        <dbReference type="EMBL" id="GBG00319.1"/>
    </source>
</evidence>
<protein>
    <submittedName>
        <fullName evidence="3">Uncharacterized protein</fullName>
    </submittedName>
</protein>
<comment type="caution">
    <text evidence="3">The sequence shown here is derived from an EMBL/GenBank/DDBJ whole genome shotgun (WGS) entry which is preliminary data.</text>
</comment>
<evidence type="ECO:0000313" key="4">
    <source>
        <dbReference type="Proteomes" id="UP000247498"/>
    </source>
</evidence>
<keyword evidence="1" id="KW-0472">Membrane</keyword>
<dbReference type="InParanoid" id="A0A2V0PKJ7"/>
<dbReference type="AlphaFoldDB" id="A0A2V0PKJ7"/>
<dbReference type="EMBL" id="BDRX01000211">
    <property type="protein sequence ID" value="GBG00319.1"/>
    <property type="molecule type" value="Genomic_DNA"/>
</dbReference>
<proteinExistence type="predicted"/>
<gene>
    <name evidence="3" type="ORF">Rsub_13027</name>
</gene>
<evidence type="ECO:0000256" key="2">
    <source>
        <dbReference type="SAM" id="SignalP"/>
    </source>
</evidence>
<dbReference type="OrthoDB" id="538509at2759"/>
<organism evidence="3 4">
    <name type="scientific">Raphidocelis subcapitata</name>
    <dbReference type="NCBI Taxonomy" id="307507"/>
    <lineage>
        <taxon>Eukaryota</taxon>
        <taxon>Viridiplantae</taxon>
        <taxon>Chlorophyta</taxon>
        <taxon>core chlorophytes</taxon>
        <taxon>Chlorophyceae</taxon>
        <taxon>CS clade</taxon>
        <taxon>Sphaeropleales</taxon>
        <taxon>Selenastraceae</taxon>
        <taxon>Raphidocelis</taxon>
    </lineage>
</organism>
<keyword evidence="1" id="KW-0812">Transmembrane</keyword>
<evidence type="ECO:0000256" key="1">
    <source>
        <dbReference type="SAM" id="Phobius"/>
    </source>
</evidence>